<accession>A0A553NEX1</accession>
<dbReference type="GO" id="GO:0003677">
    <property type="term" value="F:DNA binding"/>
    <property type="evidence" value="ECO:0007669"/>
    <property type="project" value="TreeGrafter"/>
</dbReference>
<evidence type="ECO:0000256" key="2">
    <source>
        <dbReference type="ARBA" id="ARBA00005434"/>
    </source>
</evidence>
<keyword evidence="9" id="KW-1185">Reference proteome</keyword>
<comment type="function">
    <text evidence="1">Specifically binds 5-hydroxymethylcytosine (5hmC), suggesting that it acts as a specific reader of 5hmC.</text>
</comment>
<evidence type="ECO:0000313" key="8">
    <source>
        <dbReference type="EMBL" id="TRY64003.1"/>
    </source>
</evidence>
<evidence type="ECO:0000259" key="7">
    <source>
        <dbReference type="PROSITE" id="PS50812"/>
    </source>
</evidence>
<dbReference type="STRING" id="6832.A0A553NEX1"/>
<dbReference type="Proteomes" id="UP000318571">
    <property type="component" value="Chromosome 10"/>
</dbReference>
<evidence type="ECO:0000256" key="5">
    <source>
        <dbReference type="ARBA" id="ARBA00022737"/>
    </source>
</evidence>
<name>A0A553NEX1_TIGCA</name>
<dbReference type="Gene3D" id="2.30.30.140">
    <property type="match status" value="1"/>
</dbReference>
<dbReference type="PROSITE" id="PS50812">
    <property type="entry name" value="PWWP"/>
    <property type="match status" value="1"/>
</dbReference>
<evidence type="ECO:0000313" key="9">
    <source>
        <dbReference type="Proteomes" id="UP000318571"/>
    </source>
</evidence>
<dbReference type="PANTHER" id="PTHR14773">
    <property type="entry name" value="WD REPEAT-CONTAINING PROTEIN 76"/>
    <property type="match status" value="1"/>
</dbReference>
<feature type="domain" description="PWWP" evidence="7">
    <location>
        <begin position="122"/>
        <end position="182"/>
    </location>
</feature>
<dbReference type="OMA" id="YESTRIE"/>
<feature type="compositionally biased region" description="Polar residues" evidence="6">
    <location>
        <begin position="285"/>
        <end position="296"/>
    </location>
</feature>
<comment type="similarity">
    <text evidence="2">Belongs to the WD repeat DDB2/WDR76 family.</text>
</comment>
<dbReference type="InterPro" id="IPR050853">
    <property type="entry name" value="WD_repeat_DNA-damage-binding"/>
</dbReference>
<dbReference type="InterPro" id="IPR000313">
    <property type="entry name" value="PWWP_dom"/>
</dbReference>
<dbReference type="Gene3D" id="2.130.10.10">
    <property type="entry name" value="YVTN repeat-like/Quinoprotein amine dehydrogenase"/>
    <property type="match status" value="1"/>
</dbReference>
<organism evidence="8 9">
    <name type="scientific">Tigriopus californicus</name>
    <name type="common">Marine copepod</name>
    <dbReference type="NCBI Taxonomy" id="6832"/>
    <lineage>
        <taxon>Eukaryota</taxon>
        <taxon>Metazoa</taxon>
        <taxon>Ecdysozoa</taxon>
        <taxon>Arthropoda</taxon>
        <taxon>Crustacea</taxon>
        <taxon>Multicrustacea</taxon>
        <taxon>Hexanauplia</taxon>
        <taxon>Copepoda</taxon>
        <taxon>Harpacticoida</taxon>
        <taxon>Harpacticidae</taxon>
        <taxon>Tigriopus</taxon>
    </lineage>
</organism>
<dbReference type="GO" id="GO:0005634">
    <property type="term" value="C:nucleus"/>
    <property type="evidence" value="ECO:0007669"/>
    <property type="project" value="TreeGrafter"/>
</dbReference>
<reference evidence="8 9" key="1">
    <citation type="journal article" date="2018" name="Nat. Ecol. Evol.">
        <title>Genomic signatures of mitonuclear coevolution across populations of Tigriopus californicus.</title>
        <authorList>
            <person name="Barreto F.S."/>
            <person name="Watson E.T."/>
            <person name="Lima T.G."/>
            <person name="Willett C.S."/>
            <person name="Edmands S."/>
            <person name="Li W."/>
            <person name="Burton R.S."/>
        </authorList>
    </citation>
    <scope>NUCLEOTIDE SEQUENCE [LARGE SCALE GENOMIC DNA]</scope>
    <source>
        <strain evidence="8 9">San Diego</strain>
    </source>
</reference>
<feature type="compositionally biased region" description="Basic residues" evidence="6">
    <location>
        <begin position="261"/>
        <end position="280"/>
    </location>
</feature>
<dbReference type="SMART" id="SM00293">
    <property type="entry name" value="PWWP"/>
    <property type="match status" value="1"/>
</dbReference>
<dbReference type="GO" id="GO:2000001">
    <property type="term" value="P:regulation of DNA damage checkpoint"/>
    <property type="evidence" value="ECO:0007669"/>
    <property type="project" value="TreeGrafter"/>
</dbReference>
<keyword evidence="5" id="KW-0677">Repeat</keyword>
<proteinExistence type="inferred from homology"/>
<evidence type="ECO:0000256" key="4">
    <source>
        <dbReference type="ARBA" id="ARBA00022574"/>
    </source>
</evidence>
<dbReference type="EMBL" id="VCGU01000458">
    <property type="protein sequence ID" value="TRY64003.1"/>
    <property type="molecule type" value="Genomic_DNA"/>
</dbReference>
<evidence type="ECO:0000256" key="6">
    <source>
        <dbReference type="SAM" id="MobiDB-lite"/>
    </source>
</evidence>
<dbReference type="InterPro" id="IPR001680">
    <property type="entry name" value="WD40_rpt"/>
</dbReference>
<dbReference type="FunFam" id="2.130.10.10:FF:000180">
    <property type="entry name" value="WD repeat-containing protein 76"/>
    <property type="match status" value="1"/>
</dbReference>
<feature type="region of interest" description="Disordered" evidence="6">
    <location>
        <begin position="1"/>
        <end position="113"/>
    </location>
</feature>
<gene>
    <name evidence="8" type="ORF">TCAL_00789</name>
</gene>
<dbReference type="AlphaFoldDB" id="A0A553NEX1"/>
<dbReference type="Pfam" id="PF00855">
    <property type="entry name" value="PWWP"/>
    <property type="match status" value="1"/>
</dbReference>
<dbReference type="SUPFAM" id="SSF50978">
    <property type="entry name" value="WD40 repeat-like"/>
    <property type="match status" value="1"/>
</dbReference>
<dbReference type="OrthoDB" id="9890280at2759"/>
<feature type="region of interest" description="Disordered" evidence="6">
    <location>
        <begin position="248"/>
        <end position="301"/>
    </location>
</feature>
<comment type="caution">
    <text evidence="8">The sequence shown here is derived from an EMBL/GenBank/DDBJ whole genome shotgun (WGS) entry which is preliminary data.</text>
</comment>
<feature type="compositionally biased region" description="Polar residues" evidence="6">
    <location>
        <begin position="67"/>
        <end position="77"/>
    </location>
</feature>
<dbReference type="InterPro" id="IPR015943">
    <property type="entry name" value="WD40/YVTN_repeat-like_dom_sf"/>
</dbReference>
<dbReference type="SMART" id="SM00320">
    <property type="entry name" value="WD40"/>
    <property type="match status" value="4"/>
</dbReference>
<evidence type="ECO:0000256" key="1">
    <source>
        <dbReference type="ARBA" id="ARBA00002530"/>
    </source>
</evidence>
<sequence length="783" mass="87022">MVRASPAAGLSRRQPFISDFFNRTPNPGQGPNHPRPSPLKGAKKTNPEFKLAAGNAHESGPKLLRTSPRQPTPTANQGPPPGTLKAHEGHMVGVSPLPTSSLSVEAQAKRSNQREVLKQYPLSTMVWAKFSKYPPWPALVSADPISQMTYDNEEDWLHVLFLDDPPTRAWVPLEGVEIMKLSSLSEESSGKKPRGRWAQALIRAKKRAIQVLKQGLPQRRKFLLTLEKNIMNGSKDSEDSAPDVHEIAEGDEERENQSPKVNRKRKKNASKRDMKGKRLKRDPSPVNSLEETTTPSHGEENGLSEYELIRLKNIEARQKMFAELEIGQLKKSLSDSFSQIKSYNASQRGLAAKKDKAEDLPRRQSLRLKKIDADTGLQLPDKEPTTYVLPDEHPRQALAPLGLSDLLTEAGEEGSKLTTSRRFLESLEETLRKPVTNNNSSFGTDFKDTSAALSKLQIKPEQVAKVVPDRIFSLDIHPTEDKLLVAVGGKWGGLGLWDVKDVDSASNGVHLFMPHSRPVNCLSFDTFQCNRLISTSYDGTVRALDVQQQRVNLLYGDENDSVYTCYHRQIDAHTFVVALGNSGDAAIIDTRKDNREFSSRFSVARSGSVKTVDIHPCLPEKLLTTTSRGDCQIFDIRSTKTSTHGVLPTWLDLTGHTKALSSAFFSPVKGSSIVTVSYDNKLRLYKSWGSSASISPYSSIDHNNQTGRWLSTFKARWHPRRDDLFFVGCMSHPRQINAYSDQGFQYPSLMGEDLGSICSIVVSHPSQDIVVGGNSSGRVHVFM</sequence>
<protein>
    <recommendedName>
        <fullName evidence="3">WD repeat-containing protein 76</fullName>
    </recommendedName>
</protein>
<keyword evidence="4" id="KW-0853">WD repeat</keyword>
<dbReference type="InterPro" id="IPR036322">
    <property type="entry name" value="WD40_repeat_dom_sf"/>
</dbReference>
<dbReference type="PANTHER" id="PTHR14773:SF0">
    <property type="entry name" value="WD REPEAT-CONTAINING PROTEIN 76"/>
    <property type="match status" value="1"/>
</dbReference>
<dbReference type="SUPFAM" id="SSF63748">
    <property type="entry name" value="Tudor/PWWP/MBT"/>
    <property type="match status" value="1"/>
</dbReference>
<evidence type="ECO:0000256" key="3">
    <source>
        <dbReference type="ARBA" id="ARBA00021234"/>
    </source>
</evidence>